<dbReference type="STRING" id="999630.TUZN_0225"/>
<dbReference type="PANTHER" id="PTHR11239:SF12">
    <property type="entry name" value="DNA-DIRECTED RNA POLYMERASE III SUBUNIT RPC10"/>
    <property type="match status" value="1"/>
</dbReference>
<feature type="binding site" evidence="4">
    <location>
        <position position="13"/>
    </location>
    <ligand>
        <name>Zn(2+)</name>
        <dbReference type="ChEBI" id="CHEBI:29105"/>
        <label>1</label>
    </ligand>
</feature>
<evidence type="ECO:0000313" key="8">
    <source>
        <dbReference type="Proteomes" id="UP000008138"/>
    </source>
</evidence>
<dbReference type="CDD" id="cd10511">
    <property type="entry name" value="Zn-ribbon_TFS"/>
    <property type="match status" value="1"/>
</dbReference>
<dbReference type="SMART" id="SM00440">
    <property type="entry name" value="ZnF_C2C2"/>
    <property type="match status" value="1"/>
</dbReference>
<feature type="domain" description="TFIIS-type" evidence="6">
    <location>
        <begin position="55"/>
        <end position="95"/>
    </location>
</feature>
<keyword evidence="3 4" id="KW-0862">Zinc</keyword>
<dbReference type="SUPFAM" id="SSF57783">
    <property type="entry name" value="Zinc beta-ribbon"/>
    <property type="match status" value="1"/>
</dbReference>
<dbReference type="GO" id="GO:0006355">
    <property type="term" value="P:regulation of DNA-templated transcription"/>
    <property type="evidence" value="ECO:0007669"/>
    <property type="project" value="InterPro"/>
</dbReference>
<dbReference type="PROSITE" id="PS51133">
    <property type="entry name" value="ZF_TFIIS_2"/>
    <property type="match status" value="1"/>
</dbReference>
<protein>
    <submittedName>
        <fullName evidence="7">Transcription termination factor Tfs</fullName>
    </submittedName>
</protein>
<evidence type="ECO:0000256" key="4">
    <source>
        <dbReference type="PIRSR" id="PIRSR005586-1"/>
    </source>
</evidence>
<dbReference type="KEGG" id="tuz:TUZN_0225"/>
<evidence type="ECO:0000256" key="1">
    <source>
        <dbReference type="ARBA" id="ARBA00022723"/>
    </source>
</evidence>
<name>F2L1Y2_THEU7</name>
<gene>
    <name evidence="7" type="ordered locus">TUZN_0225</name>
</gene>
<proteinExistence type="predicted"/>
<sequence length="98" mass="11097">MPVKKGSATVLRCPKCGYEEPVNDAARSAYRSKSAVERRNEILVADAVAETLPKTKAVCPKCGNEEAYVWMQQTRAADEPPTRFYRCTRCGYTWREYA</sequence>
<evidence type="ECO:0000313" key="7">
    <source>
        <dbReference type="EMBL" id="AEA11723.1"/>
    </source>
</evidence>
<feature type="binding site" evidence="4">
    <location>
        <position position="16"/>
    </location>
    <ligand>
        <name>Zn(2+)</name>
        <dbReference type="ChEBI" id="CHEBI:29105"/>
        <label>1</label>
    </ligand>
</feature>
<feature type="binding site" evidence="4">
    <location>
        <position position="62"/>
    </location>
    <ligand>
        <name>Zn(2+)</name>
        <dbReference type="ChEBI" id="CHEBI:29105"/>
        <label>2</label>
    </ligand>
</feature>
<keyword evidence="1 4" id="KW-0479">Metal-binding</keyword>
<reference key="2">
    <citation type="submission" date="2011-03" db="EMBL/GenBank/DDBJ databases">
        <title>Complete genome sequence of the thermoacidophilic crenarchaeon Thermoproteus uzoniensis 768-20.</title>
        <authorList>
            <person name="Mardanov A.V."/>
            <person name="Gumerov V.M."/>
            <person name="Beletsky A.V."/>
            <person name="Prokofeva M.I."/>
            <person name="Bonch-Osmolovskaya E.A."/>
            <person name="Ravin N.V."/>
            <person name="Skryabin K.G."/>
        </authorList>
    </citation>
    <scope>NUCLEOTIDE SEQUENCE</scope>
    <source>
        <strain>768-20</strain>
    </source>
</reference>
<dbReference type="InterPro" id="IPR001222">
    <property type="entry name" value="Znf_TFIIS"/>
</dbReference>
<dbReference type="GO" id="GO:0003899">
    <property type="term" value="F:DNA-directed RNA polymerase activity"/>
    <property type="evidence" value="ECO:0007669"/>
    <property type="project" value="InterPro"/>
</dbReference>
<feature type="binding site" evidence="4">
    <location>
        <position position="87"/>
    </location>
    <ligand>
        <name>Zn(2+)</name>
        <dbReference type="ChEBI" id="CHEBI:29105"/>
        <label>2</label>
    </ligand>
</feature>
<dbReference type="GO" id="GO:0003676">
    <property type="term" value="F:nucleic acid binding"/>
    <property type="evidence" value="ECO:0007669"/>
    <property type="project" value="InterPro"/>
</dbReference>
<dbReference type="eggNOG" id="arCOG00579">
    <property type="taxonomic scope" value="Archaea"/>
</dbReference>
<dbReference type="PROSITE" id="PS00466">
    <property type="entry name" value="ZF_TFIIS_1"/>
    <property type="match status" value="1"/>
</dbReference>
<accession>F2L1Y2</accession>
<organism evidence="7 8">
    <name type="scientific">Thermoproteus uzoniensis (strain 768-20)</name>
    <dbReference type="NCBI Taxonomy" id="999630"/>
    <lineage>
        <taxon>Archaea</taxon>
        <taxon>Thermoproteota</taxon>
        <taxon>Thermoprotei</taxon>
        <taxon>Thermoproteales</taxon>
        <taxon>Thermoproteaceae</taxon>
        <taxon>Thermoproteus</taxon>
    </lineage>
</organism>
<dbReference type="Gene3D" id="2.20.25.10">
    <property type="match status" value="1"/>
</dbReference>
<dbReference type="PANTHER" id="PTHR11239">
    <property type="entry name" value="DNA-DIRECTED RNA POLYMERASE"/>
    <property type="match status" value="1"/>
</dbReference>
<feature type="binding site" evidence="4">
    <location>
        <position position="90"/>
    </location>
    <ligand>
        <name>Zn(2+)</name>
        <dbReference type="ChEBI" id="CHEBI:29105"/>
        <label>2</label>
    </ligand>
</feature>
<dbReference type="Proteomes" id="UP000008138">
    <property type="component" value="Chromosome"/>
</dbReference>
<feature type="binding site" evidence="4">
    <location>
        <position position="59"/>
    </location>
    <ligand>
        <name>Zn(2+)</name>
        <dbReference type="ChEBI" id="CHEBI:29105"/>
        <label>2</label>
    </ligand>
</feature>
<dbReference type="PIRSF" id="PIRSF005586">
    <property type="entry name" value="RNApol_RpoM"/>
    <property type="match status" value="1"/>
</dbReference>
<evidence type="ECO:0000256" key="3">
    <source>
        <dbReference type="ARBA" id="ARBA00022833"/>
    </source>
</evidence>
<dbReference type="GO" id="GO:0008270">
    <property type="term" value="F:zinc ion binding"/>
    <property type="evidence" value="ECO:0007669"/>
    <property type="project" value="UniProtKB-KW"/>
</dbReference>
<dbReference type="AlphaFoldDB" id="F2L1Y2"/>
<keyword evidence="2 5" id="KW-0863">Zinc-finger</keyword>
<evidence type="ECO:0000256" key="2">
    <source>
        <dbReference type="ARBA" id="ARBA00022771"/>
    </source>
</evidence>
<evidence type="ECO:0000256" key="5">
    <source>
        <dbReference type="PROSITE-ProRule" id="PRU00472"/>
    </source>
</evidence>
<dbReference type="InterPro" id="IPR012164">
    <property type="entry name" value="Rpa12/Rpb9/Rpc10/TFS"/>
</dbReference>
<evidence type="ECO:0000259" key="6">
    <source>
        <dbReference type="PROSITE" id="PS51133"/>
    </source>
</evidence>
<reference evidence="7 8" key="1">
    <citation type="journal article" date="2011" name="J. Bacteriol.">
        <title>Complete genome sequence of the thermoacidophilic crenarchaeon Thermoproteus uzoniensis 768-20.</title>
        <authorList>
            <person name="Mardanov A.V."/>
            <person name="Gumerov V.M."/>
            <person name="Beletsky A.V."/>
            <person name="Prokofeva M.I."/>
            <person name="Bonch-Osmolovskaya E.A."/>
            <person name="Ravin N.V."/>
            <person name="Skryabin K.G."/>
        </authorList>
    </citation>
    <scope>NUCLEOTIDE SEQUENCE [LARGE SCALE GENOMIC DNA]</scope>
    <source>
        <strain evidence="7 8">768-20</strain>
    </source>
</reference>
<dbReference type="HOGENOM" id="CLU_093932_3_2_2"/>
<dbReference type="EMBL" id="CP002590">
    <property type="protein sequence ID" value="AEA11723.1"/>
    <property type="molecule type" value="Genomic_DNA"/>
</dbReference>
<dbReference type="Pfam" id="PF01096">
    <property type="entry name" value="Zn_ribbon_TFIIS"/>
    <property type="match status" value="1"/>
</dbReference>
<dbReference type="InterPro" id="IPR006288">
    <property type="entry name" value="TFS"/>
</dbReference>
<keyword evidence="8" id="KW-1185">Reference proteome</keyword>
<dbReference type="NCBIfam" id="TIGR01384">
    <property type="entry name" value="TFS_arch"/>
    <property type="match status" value="1"/>
</dbReference>
<dbReference type="GO" id="GO:0006351">
    <property type="term" value="P:DNA-templated transcription"/>
    <property type="evidence" value="ECO:0007669"/>
    <property type="project" value="InterPro"/>
</dbReference>